<evidence type="ECO:0000256" key="2">
    <source>
        <dbReference type="SAM" id="Phobius"/>
    </source>
</evidence>
<dbReference type="Pfam" id="PF07228">
    <property type="entry name" value="SpoIIE"/>
    <property type="match status" value="1"/>
</dbReference>
<feature type="transmembrane region" description="Helical" evidence="2">
    <location>
        <begin position="138"/>
        <end position="159"/>
    </location>
</feature>
<organism evidence="4 5">
    <name type="scientific">Alkaliphilus hydrothermalis</name>
    <dbReference type="NCBI Taxonomy" id="1482730"/>
    <lineage>
        <taxon>Bacteria</taxon>
        <taxon>Bacillati</taxon>
        <taxon>Bacillota</taxon>
        <taxon>Clostridia</taxon>
        <taxon>Peptostreptococcales</taxon>
        <taxon>Natronincolaceae</taxon>
        <taxon>Alkaliphilus</taxon>
    </lineage>
</organism>
<keyword evidence="2" id="KW-0812">Transmembrane</keyword>
<dbReference type="InterPro" id="IPR014221">
    <property type="entry name" value="SpoII_E"/>
</dbReference>
<proteinExistence type="predicted"/>
<dbReference type="InterPro" id="IPR001932">
    <property type="entry name" value="PPM-type_phosphatase-like_dom"/>
</dbReference>
<feature type="transmembrane region" description="Helical" evidence="2">
    <location>
        <begin position="199"/>
        <end position="227"/>
    </location>
</feature>
<keyword evidence="5" id="KW-1185">Reference proteome</keyword>
<evidence type="ECO:0000313" key="5">
    <source>
        <dbReference type="Proteomes" id="UP001314796"/>
    </source>
</evidence>
<protein>
    <submittedName>
        <fullName evidence="4">Stage II sporulation protein E</fullName>
        <ecNumber evidence="4">3.1.3.16</ecNumber>
    </submittedName>
</protein>
<evidence type="ECO:0000256" key="1">
    <source>
        <dbReference type="ARBA" id="ARBA00022801"/>
    </source>
</evidence>
<comment type="caution">
    <text evidence="4">The sequence shown here is derived from an EMBL/GenBank/DDBJ whole genome shotgun (WGS) entry which is preliminary data.</text>
</comment>
<evidence type="ECO:0000313" key="4">
    <source>
        <dbReference type="EMBL" id="MBM7614794.1"/>
    </source>
</evidence>
<dbReference type="EC" id="3.1.3.16" evidence="4"/>
<sequence>MAERSTTYLQERKMLAIFNQKSILLLHMVAFLLGRAGILGTLTPFGIGFYTALCLKNKKYITVAVVTLMGIMTVQGVNGSIPYGITLGAIVLAFNYFLSTRKYRVISVAFISGSIYLVVATTFILINNFYLYDLMMAVFEALVIFVVVYISSFAIPIALQKNHRKILATEEIICVAILMALTLSGVNDVEVLGVSLKNILGILITIIFAYNGGASVGASVGVTLGLITSMSTNGMPPIIIGIFAFSGLLAGIFKDLGKFGSAFGFLLGNTILTFYINGYYEVFIQLKEVLGAFVLFLIIPGSWILQLQKYSSPALGIIHSSRSYGDEMKKRIYEKLSDFSQTFSDLSVTFENMAERVEAFGQDDLSKLIEKMAEGVCRDCGMRRNCWESNFYNTYQGMSDLLVLIDTREQLDSKSLPDQIKKRCVRPKAVIEKMITLYDLSRVNMIWRKRLLEGKELVGEQLKGMANGIQSLAEELNSEIVFDTELEDSIYVELDKAGLSVNRLLVSTNEKGKLEVTIERRPCYGREDCVENYIPVISRAVGYQLSKKNHKCNNPHSHGSCSFTLVEANKYAALTKVARATNEGNLLSGDSYTFMEIKNNEFLVALSDGMGTGEKAHLQSSATIAMLEKMMEAGFRQEMTIKTINSMLMLKSSEEIFSTIDMTTIDLHEGRAEFAKIGSAPGYIKRSDGKVEVINPASLPIGILSDIDVEQNYKNLQDGDFIIMISDGIIEVNKEEGEDWVVKYLKESVTRNPQELADKILHQALQYTGNKPEDDMTVLVTKVWKTRVQ</sequence>
<dbReference type="RefSeq" id="WP_204401339.1">
    <property type="nucleotide sequence ID" value="NZ_JAFBEE010000006.1"/>
</dbReference>
<feature type="transmembrane region" description="Helical" evidence="2">
    <location>
        <begin position="289"/>
        <end position="305"/>
    </location>
</feature>
<accession>A0ABS2NPG0</accession>
<dbReference type="GO" id="GO:0004722">
    <property type="term" value="F:protein serine/threonine phosphatase activity"/>
    <property type="evidence" value="ECO:0007669"/>
    <property type="project" value="UniProtKB-EC"/>
</dbReference>
<feature type="transmembrane region" description="Helical" evidence="2">
    <location>
        <begin position="59"/>
        <end position="75"/>
    </location>
</feature>
<dbReference type="PANTHER" id="PTHR43156">
    <property type="entry name" value="STAGE II SPORULATION PROTEIN E-RELATED"/>
    <property type="match status" value="1"/>
</dbReference>
<feature type="domain" description="PPM-type phosphatase" evidence="3">
    <location>
        <begin position="570"/>
        <end position="783"/>
    </location>
</feature>
<feature type="transmembrane region" description="Helical" evidence="2">
    <location>
        <begin position="105"/>
        <end position="126"/>
    </location>
</feature>
<keyword evidence="1 4" id="KW-0378">Hydrolase</keyword>
<dbReference type="SUPFAM" id="SSF81606">
    <property type="entry name" value="PP2C-like"/>
    <property type="match status" value="1"/>
</dbReference>
<dbReference type="EMBL" id="JAFBEE010000006">
    <property type="protein sequence ID" value="MBM7614794.1"/>
    <property type="molecule type" value="Genomic_DNA"/>
</dbReference>
<dbReference type="PROSITE" id="PS51746">
    <property type="entry name" value="PPM_2"/>
    <property type="match status" value="1"/>
</dbReference>
<dbReference type="Pfam" id="PF19732">
    <property type="entry name" value="SpoIIE_N"/>
    <property type="match status" value="1"/>
</dbReference>
<feature type="transmembrane region" description="Helical" evidence="2">
    <location>
        <begin position="259"/>
        <end position="277"/>
    </location>
</feature>
<feature type="transmembrane region" description="Helical" evidence="2">
    <location>
        <begin position="166"/>
        <end position="187"/>
    </location>
</feature>
<keyword evidence="2" id="KW-1133">Transmembrane helix</keyword>
<keyword evidence="2" id="KW-0472">Membrane</keyword>
<feature type="transmembrane region" description="Helical" evidence="2">
    <location>
        <begin position="81"/>
        <end position="98"/>
    </location>
</feature>
<reference evidence="4 5" key="1">
    <citation type="submission" date="2021-01" db="EMBL/GenBank/DDBJ databases">
        <title>Genomic Encyclopedia of Type Strains, Phase IV (KMG-IV): sequencing the most valuable type-strain genomes for metagenomic binning, comparative biology and taxonomic classification.</title>
        <authorList>
            <person name="Goeker M."/>
        </authorList>
    </citation>
    <scope>NUCLEOTIDE SEQUENCE [LARGE SCALE GENOMIC DNA]</scope>
    <source>
        <strain evidence="4 5">DSM 25890</strain>
    </source>
</reference>
<gene>
    <name evidence="4" type="ORF">JOC73_001308</name>
</gene>
<dbReference type="SMART" id="SM00331">
    <property type="entry name" value="PP2C_SIG"/>
    <property type="match status" value="1"/>
</dbReference>
<dbReference type="NCBIfam" id="TIGR02865">
    <property type="entry name" value="spore_II_E"/>
    <property type="match status" value="1"/>
</dbReference>
<dbReference type="PANTHER" id="PTHR43156:SF2">
    <property type="entry name" value="STAGE II SPORULATION PROTEIN E"/>
    <property type="match status" value="1"/>
</dbReference>
<feature type="transmembrane region" description="Helical" evidence="2">
    <location>
        <begin position="23"/>
        <end position="47"/>
    </location>
</feature>
<dbReference type="InterPro" id="IPR045768">
    <property type="entry name" value="SpoIIE_N"/>
</dbReference>
<name>A0ABS2NPG0_9FIRM</name>
<feature type="transmembrane region" description="Helical" evidence="2">
    <location>
        <begin position="234"/>
        <end position="253"/>
    </location>
</feature>
<evidence type="ECO:0000259" key="3">
    <source>
        <dbReference type="PROSITE" id="PS51746"/>
    </source>
</evidence>
<dbReference type="Gene3D" id="3.60.40.10">
    <property type="entry name" value="PPM-type phosphatase domain"/>
    <property type="match status" value="1"/>
</dbReference>
<dbReference type="Proteomes" id="UP001314796">
    <property type="component" value="Unassembled WGS sequence"/>
</dbReference>
<dbReference type="InterPro" id="IPR052016">
    <property type="entry name" value="Bact_Sigma-Reg"/>
</dbReference>
<dbReference type="InterPro" id="IPR036457">
    <property type="entry name" value="PPM-type-like_dom_sf"/>
</dbReference>